<dbReference type="GO" id="GO:0003677">
    <property type="term" value="F:DNA binding"/>
    <property type="evidence" value="ECO:0007669"/>
    <property type="project" value="InterPro"/>
</dbReference>
<name>A0A563EVS3_9PSEU</name>
<accession>A0A563EVS3</accession>
<dbReference type="OrthoDB" id="8438314at2"/>
<dbReference type="CDD" id="cd00093">
    <property type="entry name" value="HTH_XRE"/>
    <property type="match status" value="1"/>
</dbReference>
<feature type="domain" description="HTH cro/C1-type" evidence="1">
    <location>
        <begin position="6"/>
        <end position="61"/>
    </location>
</feature>
<reference evidence="2 3" key="1">
    <citation type="submission" date="2019-07" db="EMBL/GenBank/DDBJ databases">
        <title>Lentzea xizangensis sp. nov., isolated from Qinghai-Tibetan Plateau Soils.</title>
        <authorList>
            <person name="Huang J."/>
        </authorList>
    </citation>
    <scope>NUCLEOTIDE SEQUENCE [LARGE SCALE GENOMIC DNA]</scope>
    <source>
        <strain evidence="2 3">FXJ1.1311</strain>
    </source>
</reference>
<dbReference type="InterPro" id="IPR010982">
    <property type="entry name" value="Lambda_DNA-bd_dom_sf"/>
</dbReference>
<dbReference type="AlphaFoldDB" id="A0A563EVS3"/>
<dbReference type="SMART" id="SM00530">
    <property type="entry name" value="HTH_XRE"/>
    <property type="match status" value="1"/>
</dbReference>
<keyword evidence="3" id="KW-1185">Reference proteome</keyword>
<dbReference type="InterPro" id="IPR001387">
    <property type="entry name" value="Cro/C1-type_HTH"/>
</dbReference>
<organism evidence="2 3">
    <name type="scientific">Lentzea tibetensis</name>
    <dbReference type="NCBI Taxonomy" id="2591470"/>
    <lineage>
        <taxon>Bacteria</taxon>
        <taxon>Bacillati</taxon>
        <taxon>Actinomycetota</taxon>
        <taxon>Actinomycetes</taxon>
        <taxon>Pseudonocardiales</taxon>
        <taxon>Pseudonocardiaceae</taxon>
        <taxon>Lentzea</taxon>
    </lineage>
</organism>
<dbReference type="Gene3D" id="1.10.260.40">
    <property type="entry name" value="lambda repressor-like DNA-binding domains"/>
    <property type="match status" value="1"/>
</dbReference>
<dbReference type="PROSITE" id="PS50943">
    <property type="entry name" value="HTH_CROC1"/>
    <property type="match status" value="1"/>
</dbReference>
<evidence type="ECO:0000313" key="2">
    <source>
        <dbReference type="EMBL" id="TWP51254.1"/>
    </source>
</evidence>
<evidence type="ECO:0000259" key="1">
    <source>
        <dbReference type="PROSITE" id="PS50943"/>
    </source>
</evidence>
<dbReference type="SUPFAM" id="SSF47413">
    <property type="entry name" value="lambda repressor-like DNA-binding domains"/>
    <property type="match status" value="1"/>
</dbReference>
<protein>
    <submittedName>
        <fullName evidence="2">Helix-turn-helix transcriptional regulator</fullName>
    </submittedName>
</protein>
<gene>
    <name evidence="2" type="ORF">FKR81_16715</name>
</gene>
<sequence>MPNDRLRSAILSAGLKVEDVCARLGVDPKTVERWIASEARKPHRRTRRQVAELLDVDEVYLWPDLAEDVKTPPNTRSEVAHVFPTRSSVPYDTWTELINGVTSHMDVLVYSGAFLIEQYNLLPIVRQKTQQGAKYRFLIGDHTSAAVIQRGTEEGTPGGLEGRTQLMLRYLECISSLPGVEIRSHGTILYNSIYRFDDHMLVNGHAYGSVAGQNPVMHLRRVGGGIMWDHYVTSFERVWHGATPELI</sequence>
<dbReference type="RefSeq" id="WP_146352933.1">
    <property type="nucleotide sequence ID" value="NZ_VOBR01000009.1"/>
</dbReference>
<comment type="caution">
    <text evidence="2">The sequence shown here is derived from an EMBL/GenBank/DDBJ whole genome shotgun (WGS) entry which is preliminary data.</text>
</comment>
<evidence type="ECO:0000313" key="3">
    <source>
        <dbReference type="Proteomes" id="UP000316639"/>
    </source>
</evidence>
<dbReference type="Proteomes" id="UP000316639">
    <property type="component" value="Unassembled WGS sequence"/>
</dbReference>
<dbReference type="EMBL" id="VOBR01000009">
    <property type="protein sequence ID" value="TWP51254.1"/>
    <property type="molecule type" value="Genomic_DNA"/>
</dbReference>
<proteinExistence type="predicted"/>